<dbReference type="RefSeq" id="WP_006782519.1">
    <property type="nucleotide sequence ID" value="NZ_CP040506.1"/>
</dbReference>
<evidence type="ECO:0000256" key="2">
    <source>
        <dbReference type="ARBA" id="ARBA00008107"/>
    </source>
</evidence>
<comment type="similarity">
    <text evidence="2 7">Belongs to the PhoU family.</text>
</comment>
<evidence type="ECO:0000256" key="5">
    <source>
        <dbReference type="ARBA" id="ARBA00022490"/>
    </source>
</evidence>
<comment type="function">
    <text evidence="7">Plays a role in the regulation of phosphate uptake.</text>
</comment>
<dbReference type="NCBIfam" id="TIGR02135">
    <property type="entry name" value="phoU_full"/>
    <property type="match status" value="1"/>
</dbReference>
<evidence type="ECO:0000256" key="7">
    <source>
        <dbReference type="PIRNR" id="PIRNR003107"/>
    </source>
</evidence>
<dbReference type="OrthoDB" id="9814256at2"/>
<evidence type="ECO:0000256" key="1">
    <source>
        <dbReference type="ARBA" id="ARBA00004496"/>
    </source>
</evidence>
<reference evidence="9 10" key="1">
    <citation type="submission" date="2011-08" db="EMBL/GenBank/DDBJ databases">
        <title>The Genome Sequence of Clostridium hathewayi WAL-18680.</title>
        <authorList>
            <consortium name="The Broad Institute Genome Sequencing Platform"/>
            <person name="Earl A."/>
            <person name="Ward D."/>
            <person name="Feldgarden M."/>
            <person name="Gevers D."/>
            <person name="Finegold S.M."/>
            <person name="Summanen P.H."/>
            <person name="Molitoris D.R."/>
            <person name="Song M."/>
            <person name="Daigneault M."/>
            <person name="Allen-Vercoe E."/>
            <person name="Young S.K."/>
            <person name="Zeng Q."/>
            <person name="Gargeya S."/>
            <person name="Fitzgerald M."/>
            <person name="Haas B."/>
            <person name="Abouelleil A."/>
            <person name="Alvarado L."/>
            <person name="Arachchi H.M."/>
            <person name="Berlin A."/>
            <person name="Brown A."/>
            <person name="Chapman S.B."/>
            <person name="Chen Z."/>
            <person name="Dunbar C."/>
            <person name="Freedman E."/>
            <person name="Gearin G."/>
            <person name="Gellesch M."/>
            <person name="Goldberg J."/>
            <person name="Griggs A."/>
            <person name="Gujja S."/>
            <person name="Heiman D."/>
            <person name="Howarth C."/>
            <person name="Larson L."/>
            <person name="Lui A."/>
            <person name="MacDonald P.J.P."/>
            <person name="Montmayeur A."/>
            <person name="Murphy C."/>
            <person name="Neiman D."/>
            <person name="Pearson M."/>
            <person name="Priest M."/>
            <person name="Roberts A."/>
            <person name="Saif S."/>
            <person name="Shea T."/>
            <person name="Shenoy N."/>
            <person name="Sisk P."/>
            <person name="Stolte C."/>
            <person name="Sykes S."/>
            <person name="Wortman J."/>
            <person name="Nusbaum C."/>
            <person name="Birren B."/>
        </authorList>
    </citation>
    <scope>NUCLEOTIDE SEQUENCE [LARGE SCALE GENOMIC DNA]</scope>
    <source>
        <strain evidence="9 10">WAL-18680</strain>
    </source>
</reference>
<dbReference type="PATRIC" id="fig|742737.3.peg.4517"/>
<dbReference type="GO" id="GO:0045936">
    <property type="term" value="P:negative regulation of phosphate metabolic process"/>
    <property type="evidence" value="ECO:0007669"/>
    <property type="project" value="InterPro"/>
</dbReference>
<sequence length="216" mass="24329">MRNRFDEQLELLNVELIRMGSLCEDAIQGASKALAGESAFAEQVYAIEHEIDQKERDIENLCFKLLLKQQPVAKDLRLVSAALKMISDMERIGDQASDIVEIAAYLKDSEVESKVHINDMAEATMKMVTASIDSFVKKNLEIAREVIKSDDVVDDLFDKVKEELIGLIGENRVNGEFCIDLLMIAKYFERIGDHATNIAEWVEYSITGTHITTQGE</sequence>
<accession>G5IM03</accession>
<dbReference type="PANTHER" id="PTHR42930:SF3">
    <property type="entry name" value="PHOSPHATE-SPECIFIC TRANSPORT SYSTEM ACCESSORY PROTEIN PHOU"/>
    <property type="match status" value="1"/>
</dbReference>
<dbReference type="PANTHER" id="PTHR42930">
    <property type="entry name" value="PHOSPHATE-SPECIFIC TRANSPORT SYSTEM ACCESSORY PROTEIN PHOU"/>
    <property type="match status" value="1"/>
</dbReference>
<organism evidence="9 10">
    <name type="scientific">Hungatella hathewayi WAL-18680</name>
    <dbReference type="NCBI Taxonomy" id="742737"/>
    <lineage>
        <taxon>Bacteria</taxon>
        <taxon>Bacillati</taxon>
        <taxon>Bacillota</taxon>
        <taxon>Clostridia</taxon>
        <taxon>Lachnospirales</taxon>
        <taxon>Lachnospiraceae</taxon>
        <taxon>Hungatella</taxon>
    </lineage>
</organism>
<dbReference type="FunFam" id="1.20.58.220:FF:000004">
    <property type="entry name" value="Phosphate-specific transport system accessory protein PhoU"/>
    <property type="match status" value="1"/>
</dbReference>
<dbReference type="Proteomes" id="UP000005384">
    <property type="component" value="Unassembled WGS sequence"/>
</dbReference>
<evidence type="ECO:0000256" key="3">
    <source>
        <dbReference type="ARBA" id="ARBA00011738"/>
    </source>
</evidence>
<keyword evidence="10" id="KW-1185">Reference proteome</keyword>
<dbReference type="AlphaFoldDB" id="G5IM03"/>
<comment type="caution">
    <text evidence="9">The sequence shown here is derived from an EMBL/GenBank/DDBJ whole genome shotgun (WGS) entry which is preliminary data.</text>
</comment>
<dbReference type="InterPro" id="IPR026022">
    <property type="entry name" value="PhoU_dom"/>
</dbReference>
<evidence type="ECO:0000259" key="8">
    <source>
        <dbReference type="Pfam" id="PF01895"/>
    </source>
</evidence>
<dbReference type="Gene3D" id="1.20.58.220">
    <property type="entry name" value="Phosphate transport system protein phou homolog 2, domain 2"/>
    <property type="match status" value="1"/>
</dbReference>
<feature type="domain" description="PhoU" evidence="8">
    <location>
        <begin position="117"/>
        <end position="202"/>
    </location>
</feature>
<dbReference type="HOGENOM" id="CLU_078518_3_0_9"/>
<name>G5IM03_9FIRM</name>
<dbReference type="EMBL" id="ADLN01000120">
    <property type="protein sequence ID" value="EHI57422.1"/>
    <property type="molecule type" value="Genomic_DNA"/>
</dbReference>
<comment type="subunit">
    <text evidence="3 7">Homodimer.</text>
</comment>
<keyword evidence="5 7" id="KW-0963">Cytoplasm</keyword>
<keyword evidence="6 7" id="KW-0592">Phosphate transport</keyword>
<feature type="domain" description="PhoU" evidence="8">
    <location>
        <begin position="16"/>
        <end position="102"/>
    </location>
</feature>
<dbReference type="GO" id="GO:0005737">
    <property type="term" value="C:cytoplasm"/>
    <property type="evidence" value="ECO:0007669"/>
    <property type="project" value="UniProtKB-SubCell"/>
</dbReference>
<evidence type="ECO:0000313" key="10">
    <source>
        <dbReference type="Proteomes" id="UP000005384"/>
    </source>
</evidence>
<dbReference type="InterPro" id="IPR038078">
    <property type="entry name" value="PhoU-like_sf"/>
</dbReference>
<dbReference type="GO" id="GO:0030643">
    <property type="term" value="P:intracellular phosphate ion homeostasis"/>
    <property type="evidence" value="ECO:0007669"/>
    <property type="project" value="InterPro"/>
</dbReference>
<gene>
    <name evidence="9" type="ORF">HMPREF9473_04531</name>
</gene>
<evidence type="ECO:0000256" key="4">
    <source>
        <dbReference type="ARBA" id="ARBA00022448"/>
    </source>
</evidence>
<evidence type="ECO:0000256" key="6">
    <source>
        <dbReference type="ARBA" id="ARBA00022592"/>
    </source>
</evidence>
<dbReference type="InterPro" id="IPR028366">
    <property type="entry name" value="PhoU"/>
</dbReference>
<proteinExistence type="inferred from homology"/>
<dbReference type="SUPFAM" id="SSF109755">
    <property type="entry name" value="PhoU-like"/>
    <property type="match status" value="1"/>
</dbReference>
<dbReference type="GO" id="GO:0006817">
    <property type="term" value="P:phosphate ion transport"/>
    <property type="evidence" value="ECO:0007669"/>
    <property type="project" value="UniProtKB-KW"/>
</dbReference>
<dbReference type="Pfam" id="PF01895">
    <property type="entry name" value="PhoU"/>
    <property type="match status" value="2"/>
</dbReference>
<evidence type="ECO:0000313" key="9">
    <source>
        <dbReference type="EMBL" id="EHI57422.1"/>
    </source>
</evidence>
<dbReference type="PIRSF" id="PIRSF003107">
    <property type="entry name" value="PhoU"/>
    <property type="match status" value="1"/>
</dbReference>
<protein>
    <recommendedName>
        <fullName evidence="7">Phosphate-specific transport system accessory protein PhoU</fullName>
    </recommendedName>
</protein>
<keyword evidence="4 7" id="KW-0813">Transport</keyword>
<comment type="subcellular location">
    <subcellularLocation>
        <location evidence="1 7">Cytoplasm</location>
    </subcellularLocation>
</comment>